<reference evidence="2 3" key="1">
    <citation type="submission" date="2018-06" db="EMBL/GenBank/DDBJ databases">
        <title>Genomic Encyclopedia of Type Strains, Phase IV (KMG-IV): sequencing the most valuable type-strain genomes for metagenomic binning, comparative biology and taxonomic classification.</title>
        <authorList>
            <person name="Goeker M."/>
        </authorList>
    </citation>
    <scope>NUCLEOTIDE SEQUENCE [LARGE SCALE GENOMIC DNA]</scope>
    <source>
        <strain evidence="2 3">DSM 15140</strain>
    </source>
</reference>
<dbReference type="EMBL" id="QNRI01000013">
    <property type="protein sequence ID" value="RBO93199.1"/>
    <property type="molecule type" value="Genomic_DNA"/>
</dbReference>
<dbReference type="Pfam" id="PF02698">
    <property type="entry name" value="DUF218"/>
    <property type="match status" value="1"/>
</dbReference>
<dbReference type="AlphaFoldDB" id="A0A366DUN1"/>
<evidence type="ECO:0000313" key="3">
    <source>
        <dbReference type="Proteomes" id="UP000252254"/>
    </source>
</evidence>
<dbReference type="PANTHER" id="PTHR30336:SF20">
    <property type="entry name" value="DUF218 DOMAIN-CONTAINING PROTEIN"/>
    <property type="match status" value="1"/>
</dbReference>
<dbReference type="PANTHER" id="PTHR30336">
    <property type="entry name" value="INNER MEMBRANE PROTEIN, PROBABLE PERMEASE"/>
    <property type="match status" value="1"/>
</dbReference>
<evidence type="ECO:0000313" key="2">
    <source>
        <dbReference type="EMBL" id="RBO93199.1"/>
    </source>
</evidence>
<name>A0A366DUN1_9BACI</name>
<proteinExistence type="predicted"/>
<evidence type="ECO:0000259" key="1">
    <source>
        <dbReference type="Pfam" id="PF02698"/>
    </source>
</evidence>
<dbReference type="InterPro" id="IPR003848">
    <property type="entry name" value="DUF218"/>
</dbReference>
<protein>
    <submittedName>
        <fullName evidence="2">DUF218 domain-containing protein</fullName>
    </submittedName>
</protein>
<accession>A0A366DUN1</accession>
<dbReference type="InterPro" id="IPR051599">
    <property type="entry name" value="Cell_Envelope_Assoc"/>
</dbReference>
<dbReference type="Proteomes" id="UP000252254">
    <property type="component" value="Unassembled WGS sequence"/>
</dbReference>
<comment type="caution">
    <text evidence="2">The sequence shown here is derived from an EMBL/GenBank/DDBJ whole genome shotgun (WGS) entry which is preliminary data.</text>
</comment>
<dbReference type="RefSeq" id="WP_113870036.1">
    <property type="nucleotide sequence ID" value="NZ_BAABQN010000006.1"/>
</dbReference>
<feature type="domain" description="DUF218" evidence="1">
    <location>
        <begin position="22"/>
        <end position="167"/>
    </location>
</feature>
<dbReference type="Gene3D" id="3.40.50.620">
    <property type="entry name" value="HUPs"/>
    <property type="match status" value="1"/>
</dbReference>
<organism evidence="2 3">
    <name type="scientific">Paraliobacillus ryukyuensis</name>
    <dbReference type="NCBI Taxonomy" id="200904"/>
    <lineage>
        <taxon>Bacteria</taxon>
        <taxon>Bacillati</taxon>
        <taxon>Bacillota</taxon>
        <taxon>Bacilli</taxon>
        <taxon>Bacillales</taxon>
        <taxon>Bacillaceae</taxon>
        <taxon>Paraliobacillus</taxon>
    </lineage>
</organism>
<sequence>MTYPFDCITEFIFVETEVYPADVILVPGADHPPLMEHAAALYHQGYAPYILPSGGYQDHLNWTEWEYLKDIAIEHDVPDTAILQEDQAQNTLENGRFSFDVLEHEGIAVMRAILVCKAGHARRALLSYQHEFPKETAFYVSPVVDRYGITKDNWYQSEIGVTRIMREIRKIGTYFEALIPDWLNR</sequence>
<dbReference type="GO" id="GO:0005886">
    <property type="term" value="C:plasma membrane"/>
    <property type="evidence" value="ECO:0007669"/>
    <property type="project" value="TreeGrafter"/>
</dbReference>
<dbReference type="OrthoDB" id="9782395at2"/>
<dbReference type="STRING" id="200904.GCA_900168775_00276"/>
<dbReference type="InterPro" id="IPR014729">
    <property type="entry name" value="Rossmann-like_a/b/a_fold"/>
</dbReference>
<dbReference type="CDD" id="cd06259">
    <property type="entry name" value="YdcF-like"/>
    <property type="match status" value="1"/>
</dbReference>
<keyword evidence="3" id="KW-1185">Reference proteome</keyword>
<gene>
    <name evidence="2" type="ORF">DES48_11365</name>
</gene>